<dbReference type="Pfam" id="PF01497">
    <property type="entry name" value="Peripla_BP_2"/>
    <property type="match status" value="1"/>
</dbReference>
<dbReference type="PANTHER" id="PTHR30535">
    <property type="entry name" value="VITAMIN B12-BINDING PROTEIN"/>
    <property type="match status" value="1"/>
</dbReference>
<comment type="caution">
    <text evidence="3">The sequence shown here is derived from an EMBL/GenBank/DDBJ whole genome shotgun (WGS) entry which is preliminary data.</text>
</comment>
<protein>
    <submittedName>
        <fullName evidence="3">Iron ABC transporter substrate-binding protein</fullName>
    </submittedName>
</protein>
<feature type="domain" description="Fe/B12 periplasmic-binding" evidence="2">
    <location>
        <begin position="20"/>
        <end position="272"/>
    </location>
</feature>
<accession>A0AA37F9X6</accession>
<dbReference type="EMBL" id="BMNY01000003">
    <property type="protein sequence ID" value="GGM78326.1"/>
    <property type="molecule type" value="Genomic_DNA"/>
</dbReference>
<dbReference type="InterPro" id="IPR050902">
    <property type="entry name" value="ABC_Transporter_SBP"/>
</dbReference>
<dbReference type="SUPFAM" id="SSF53807">
    <property type="entry name" value="Helical backbone' metal receptor"/>
    <property type="match status" value="1"/>
</dbReference>
<dbReference type="NCBIfam" id="NF038402">
    <property type="entry name" value="TroA_like"/>
    <property type="match status" value="1"/>
</dbReference>
<proteinExistence type="predicted"/>
<dbReference type="PANTHER" id="PTHR30535:SF34">
    <property type="entry name" value="MOLYBDATE-BINDING PROTEIN MOLA"/>
    <property type="match status" value="1"/>
</dbReference>
<dbReference type="PROSITE" id="PS50983">
    <property type="entry name" value="FE_B12_PBP"/>
    <property type="match status" value="1"/>
</dbReference>
<dbReference type="RefSeq" id="WP_229657573.1">
    <property type="nucleotide sequence ID" value="NZ_BMNY01000003.1"/>
</dbReference>
<dbReference type="AlphaFoldDB" id="A0AA37F9X6"/>
<reference evidence="3" key="1">
    <citation type="journal article" date="2014" name="Int. J. Syst. Evol. Microbiol.">
        <title>Complete genome sequence of Corynebacterium casei LMG S-19264T (=DSM 44701T), isolated from a smear-ripened cheese.</title>
        <authorList>
            <consortium name="US DOE Joint Genome Institute (JGI-PGF)"/>
            <person name="Walter F."/>
            <person name="Albersmeier A."/>
            <person name="Kalinowski J."/>
            <person name="Ruckert C."/>
        </authorList>
    </citation>
    <scope>NUCLEOTIDE SEQUENCE</scope>
    <source>
        <strain evidence="3">JCM 13583</strain>
    </source>
</reference>
<keyword evidence="1" id="KW-0732">Signal</keyword>
<evidence type="ECO:0000313" key="3">
    <source>
        <dbReference type="EMBL" id="GGM78326.1"/>
    </source>
</evidence>
<reference evidence="3" key="2">
    <citation type="submission" date="2022-09" db="EMBL/GenBank/DDBJ databases">
        <authorList>
            <person name="Sun Q."/>
            <person name="Ohkuma M."/>
        </authorList>
    </citation>
    <scope>NUCLEOTIDE SEQUENCE</scope>
    <source>
        <strain evidence="3">JCM 13583</strain>
    </source>
</reference>
<evidence type="ECO:0000259" key="2">
    <source>
        <dbReference type="PROSITE" id="PS50983"/>
    </source>
</evidence>
<dbReference type="InterPro" id="IPR054828">
    <property type="entry name" value="Vit_B12_bind_prot"/>
</dbReference>
<sequence length="277" mass="31120">MPVFYEPVFRPRELPEHPERIVSLSPAITETVFMLGQGSRLVGVSAFCQRPEEAKRVRRVGSYSHARPEVLREVRPDLILAVSGYQARSMEEVSREFTTFTLELPSSVPGILDMVKRVGAVLGCPVQAMDLMCRLEGSMPDPYDGERIPAYVEIDLGGPVSFGIGSYITDALHLCGFESVYGRRDSEWLKPDDAETAAIDPEVIIYEPKMFSNFKREEFEAEMRRRGLAQTRAFRKGNVFITPGKLDFLAHHGPSFITDAIPWLLGIRKRIEGLDGI</sequence>
<dbReference type="Gene3D" id="3.40.50.1980">
    <property type="entry name" value="Nitrogenase molybdenum iron protein domain"/>
    <property type="match status" value="2"/>
</dbReference>
<keyword evidence="4" id="KW-1185">Reference proteome</keyword>
<dbReference type="InterPro" id="IPR002491">
    <property type="entry name" value="ABC_transptr_periplasmic_BD"/>
</dbReference>
<evidence type="ECO:0000256" key="1">
    <source>
        <dbReference type="ARBA" id="ARBA00022729"/>
    </source>
</evidence>
<dbReference type="Proteomes" id="UP000632195">
    <property type="component" value="Unassembled WGS sequence"/>
</dbReference>
<organism evidence="3 4">
    <name type="scientific">Thermogymnomonas acidicola</name>
    <dbReference type="NCBI Taxonomy" id="399579"/>
    <lineage>
        <taxon>Archaea</taxon>
        <taxon>Methanobacteriati</taxon>
        <taxon>Thermoplasmatota</taxon>
        <taxon>Thermoplasmata</taxon>
        <taxon>Thermoplasmatales</taxon>
        <taxon>Thermogymnomonas</taxon>
    </lineage>
</organism>
<name>A0AA37F9X6_9ARCH</name>
<gene>
    <name evidence="3" type="ORF">GCM10007108_15590</name>
</gene>
<evidence type="ECO:0000313" key="4">
    <source>
        <dbReference type="Proteomes" id="UP000632195"/>
    </source>
</evidence>